<gene>
    <name evidence="2" type="ORF">IFR04_005577</name>
</gene>
<proteinExistence type="predicted"/>
<keyword evidence="1" id="KW-0732">Signal</keyword>
<keyword evidence="3" id="KW-1185">Reference proteome</keyword>
<evidence type="ECO:0000313" key="3">
    <source>
        <dbReference type="Proteomes" id="UP000664132"/>
    </source>
</evidence>
<reference evidence="2" key="1">
    <citation type="submission" date="2021-02" db="EMBL/GenBank/DDBJ databases">
        <title>Genome sequence Cadophora malorum strain M34.</title>
        <authorList>
            <person name="Stefanovic E."/>
            <person name="Vu D."/>
            <person name="Scully C."/>
            <person name="Dijksterhuis J."/>
            <person name="Roader J."/>
            <person name="Houbraken J."/>
        </authorList>
    </citation>
    <scope>NUCLEOTIDE SEQUENCE</scope>
    <source>
        <strain evidence="2">M34</strain>
    </source>
</reference>
<dbReference type="InterPro" id="IPR054550">
    <property type="entry name" value="Mala_s_1-like"/>
</dbReference>
<dbReference type="AlphaFoldDB" id="A0A8H7TGL5"/>
<dbReference type="OrthoDB" id="4434395at2759"/>
<evidence type="ECO:0000313" key="2">
    <source>
        <dbReference type="EMBL" id="KAG4421275.1"/>
    </source>
</evidence>
<protein>
    <submittedName>
        <fullName evidence="2">Uncharacterized protein</fullName>
    </submittedName>
</protein>
<feature type="chain" id="PRO_5034899779" evidence="1">
    <location>
        <begin position="19"/>
        <end position="363"/>
    </location>
</feature>
<accession>A0A8H7TGL5</accession>
<dbReference type="SUPFAM" id="SSF63825">
    <property type="entry name" value="YWTD domain"/>
    <property type="match status" value="1"/>
</dbReference>
<name>A0A8H7TGL5_9HELO</name>
<evidence type="ECO:0000256" key="1">
    <source>
        <dbReference type="SAM" id="SignalP"/>
    </source>
</evidence>
<dbReference type="Proteomes" id="UP000664132">
    <property type="component" value="Unassembled WGS sequence"/>
</dbReference>
<dbReference type="CDD" id="cd12811">
    <property type="entry name" value="MALA"/>
    <property type="match status" value="1"/>
</dbReference>
<organism evidence="2 3">
    <name type="scientific">Cadophora malorum</name>
    <dbReference type="NCBI Taxonomy" id="108018"/>
    <lineage>
        <taxon>Eukaryota</taxon>
        <taxon>Fungi</taxon>
        <taxon>Dikarya</taxon>
        <taxon>Ascomycota</taxon>
        <taxon>Pezizomycotina</taxon>
        <taxon>Leotiomycetes</taxon>
        <taxon>Helotiales</taxon>
        <taxon>Ploettnerulaceae</taxon>
        <taxon>Cadophora</taxon>
    </lineage>
</organism>
<comment type="caution">
    <text evidence="2">The sequence shown here is derived from an EMBL/GenBank/DDBJ whole genome shotgun (WGS) entry which is preliminary data.</text>
</comment>
<feature type="signal peptide" evidence="1">
    <location>
        <begin position="1"/>
        <end position="18"/>
    </location>
</feature>
<sequence>MKFSSAIITLGALTSVWALPTEFPEDSSCDSTPEPECPTVSGDILINQYQLYPENVFYDPSSCKLFFSALFNASVYIYDPQTSTSQTISFPNITLNPTLHISGLRISPITSLLGVIIDAGAAFDTAGADISGSNFLIQYDLSTSTEISRLNLTETTQGIYGGYQDLEFDSEGNIYVVGTYPSSILKVGPSGLGEVEVWYLPNAESLDHTVKGIGGLAVVGDVLLANDNASGELLRFDMTSSTGTPTVVPHNALGNLTINDQGDGIHLPAKYNGTVLLIAQNMAGLSVLRSSDGWLTAEFLGVISMPESVVGNGVVTAAVQIGESLYANIEYFFDTPVAPPNNAGNRTVFPLVDVTAELDALLV</sequence>
<dbReference type="EMBL" id="JAFJYH010000068">
    <property type="protein sequence ID" value="KAG4421275.1"/>
    <property type="molecule type" value="Genomic_DNA"/>
</dbReference>